<dbReference type="CDD" id="cd22231">
    <property type="entry name" value="RHH_NikR_HicB-like"/>
    <property type="match status" value="1"/>
</dbReference>
<dbReference type="InterPro" id="IPR010985">
    <property type="entry name" value="Ribbon_hlx_hlx"/>
</dbReference>
<dbReference type="InterPro" id="IPR022988">
    <property type="entry name" value="Ni_resp_reg_NikR"/>
</dbReference>
<reference evidence="11 12" key="1">
    <citation type="journal article" date="2016" name="Nat. Microbiol.">
        <title>Genomic inference of the metabolism of cosmopolitan subsurface Archaea, Hadesarchaea.</title>
        <authorList>
            <person name="Baker B.J."/>
            <person name="Saw J.H."/>
            <person name="Lind A.E."/>
            <person name="Lazar C.S."/>
            <person name="Hinrichs K.-U."/>
            <person name="Teske A.P."/>
            <person name="Ettema T.J."/>
        </authorList>
    </citation>
    <scope>NUCLEOTIDE SEQUENCE [LARGE SCALE GENOMIC DNA]</scope>
</reference>
<dbReference type="InterPro" id="IPR027271">
    <property type="entry name" value="Acetolactate_synth/TF_NikR_C"/>
</dbReference>
<dbReference type="GO" id="GO:0003700">
    <property type="term" value="F:DNA-binding transcription factor activity"/>
    <property type="evidence" value="ECO:0007669"/>
    <property type="project" value="UniProtKB-UniRule"/>
</dbReference>
<evidence type="ECO:0000256" key="5">
    <source>
        <dbReference type="ARBA" id="ARBA00023015"/>
    </source>
</evidence>
<evidence type="ECO:0000256" key="4">
    <source>
        <dbReference type="ARBA" id="ARBA00022723"/>
    </source>
</evidence>
<keyword evidence="7 8" id="KW-0804">Transcription</keyword>
<dbReference type="InterPro" id="IPR045865">
    <property type="entry name" value="ACT-like_dom_sf"/>
</dbReference>
<evidence type="ECO:0000256" key="2">
    <source>
        <dbReference type="ARBA" id="ARBA00008478"/>
    </source>
</evidence>
<dbReference type="Pfam" id="PF08753">
    <property type="entry name" value="NikR_C"/>
    <property type="match status" value="1"/>
</dbReference>
<accession>A0A147JT32</accession>
<dbReference type="Gene3D" id="3.30.70.1150">
    <property type="entry name" value="ACT-like. Chain A, domain 2"/>
    <property type="match status" value="1"/>
</dbReference>
<dbReference type="PANTHER" id="PTHR34719:SF2">
    <property type="entry name" value="NICKEL-RESPONSIVE REGULATOR"/>
    <property type="match status" value="1"/>
</dbReference>
<sequence>MAEKLTRVSLTLPEELLKELDGSLKARGYASRSEAIRDSLRDFLADYKYRKGLKGQIVGVLVLVYEHDVRGLTDAIIDIQHSAGEIVSTVQHIHLDAKNCLETSVLKGPAEKIEKLVERLEGLRGVKQAKLMIIKK</sequence>
<evidence type="ECO:0000259" key="10">
    <source>
        <dbReference type="Pfam" id="PF08753"/>
    </source>
</evidence>
<dbReference type="NCBIfam" id="NF001884">
    <property type="entry name" value="PRK00630.1"/>
    <property type="match status" value="1"/>
</dbReference>
<dbReference type="Pfam" id="PF01402">
    <property type="entry name" value="RHH_1"/>
    <property type="match status" value="1"/>
</dbReference>
<feature type="binding site" evidence="8">
    <location>
        <position position="100"/>
    </location>
    <ligand>
        <name>Ni(2+)</name>
        <dbReference type="ChEBI" id="CHEBI:49786"/>
    </ligand>
</feature>
<dbReference type="NCBIfam" id="NF002815">
    <property type="entry name" value="PRK02967.1"/>
    <property type="match status" value="1"/>
</dbReference>
<dbReference type="AlphaFoldDB" id="A0A147JT32"/>
<keyword evidence="4 8" id="KW-0479">Metal-binding</keyword>
<dbReference type="PANTHER" id="PTHR34719">
    <property type="entry name" value="NICKEL-RESPONSIVE REGULATOR"/>
    <property type="match status" value="1"/>
</dbReference>
<evidence type="ECO:0000313" key="12">
    <source>
        <dbReference type="Proteomes" id="UP000074294"/>
    </source>
</evidence>
<feature type="binding site" evidence="8">
    <location>
        <position position="94"/>
    </location>
    <ligand>
        <name>Ni(2+)</name>
        <dbReference type="ChEBI" id="CHEBI:49786"/>
    </ligand>
</feature>
<keyword evidence="5 8" id="KW-0805">Transcription regulation</keyword>
<name>A0A147JT32_HADYE</name>
<evidence type="ECO:0000256" key="7">
    <source>
        <dbReference type="ARBA" id="ARBA00023163"/>
    </source>
</evidence>
<evidence type="ECO:0000313" key="11">
    <source>
        <dbReference type="EMBL" id="KUO39665.1"/>
    </source>
</evidence>
<comment type="similarity">
    <text evidence="2 8">Belongs to the transcriptional regulatory CopG/NikR family.</text>
</comment>
<evidence type="ECO:0000256" key="8">
    <source>
        <dbReference type="HAMAP-Rule" id="MF_00476"/>
    </source>
</evidence>
<feature type="domain" description="Transcription factor NikR nickel binding C-terminal" evidence="10">
    <location>
        <begin position="58"/>
        <end position="134"/>
    </location>
</feature>
<organism evidence="11 12">
    <name type="scientific">Hadarchaeum yellowstonense</name>
    <dbReference type="NCBI Taxonomy" id="1776334"/>
    <lineage>
        <taxon>Archaea</taxon>
        <taxon>Methanobacteriati</taxon>
        <taxon>Candidatus Hadarchaeota</taxon>
        <taxon>Candidatus Hadarchaeia</taxon>
        <taxon>Candidatus Hadarchaeales</taxon>
        <taxon>Candidatus Hadarchaeaceae</taxon>
        <taxon>Candidatus Hadarchaeum</taxon>
    </lineage>
</organism>
<evidence type="ECO:0000256" key="6">
    <source>
        <dbReference type="ARBA" id="ARBA00023125"/>
    </source>
</evidence>
<dbReference type="Gene3D" id="1.10.1220.10">
    <property type="entry name" value="Met repressor-like"/>
    <property type="match status" value="1"/>
</dbReference>
<protein>
    <recommendedName>
        <fullName evidence="8">Putative nickel-responsive regulator</fullName>
    </recommendedName>
</protein>
<evidence type="ECO:0000256" key="3">
    <source>
        <dbReference type="ARBA" id="ARBA00022596"/>
    </source>
</evidence>
<dbReference type="NCBIfam" id="NF002169">
    <property type="entry name" value="PRK01002.1"/>
    <property type="match status" value="1"/>
</dbReference>
<dbReference type="HAMAP" id="MF_00476">
    <property type="entry name" value="NikR"/>
    <property type="match status" value="1"/>
</dbReference>
<gene>
    <name evidence="11" type="ORF">APZ16_03220</name>
</gene>
<dbReference type="GO" id="GO:0016151">
    <property type="term" value="F:nickel cation binding"/>
    <property type="evidence" value="ECO:0007669"/>
    <property type="project" value="UniProtKB-UniRule"/>
</dbReference>
<dbReference type="InterPro" id="IPR014864">
    <property type="entry name" value="TF_NikR_Ni-bd_C"/>
</dbReference>
<proteinExistence type="inferred from homology"/>
<dbReference type="GO" id="GO:0010045">
    <property type="term" value="P:response to nickel cation"/>
    <property type="evidence" value="ECO:0007669"/>
    <property type="project" value="InterPro"/>
</dbReference>
<dbReference type="InterPro" id="IPR050192">
    <property type="entry name" value="CopG/NikR_regulator"/>
</dbReference>
<keyword evidence="6 8" id="KW-0238">DNA-binding</keyword>
<feature type="binding site" evidence="8">
    <location>
        <position position="92"/>
    </location>
    <ligand>
        <name>Ni(2+)</name>
        <dbReference type="ChEBI" id="CHEBI:49786"/>
    </ligand>
</feature>
<evidence type="ECO:0000259" key="9">
    <source>
        <dbReference type="Pfam" id="PF01402"/>
    </source>
</evidence>
<keyword evidence="3 8" id="KW-0533">Nickel</keyword>
<dbReference type="STRING" id="1776334.APZ16_03220"/>
<dbReference type="Proteomes" id="UP000074294">
    <property type="component" value="Unassembled WGS sequence"/>
</dbReference>
<dbReference type="SUPFAM" id="SSF47598">
    <property type="entry name" value="Ribbon-helix-helix"/>
    <property type="match status" value="1"/>
</dbReference>
<dbReference type="InterPro" id="IPR013321">
    <property type="entry name" value="Arc_rbn_hlx_hlx"/>
</dbReference>
<dbReference type="InterPro" id="IPR002145">
    <property type="entry name" value="CopG"/>
</dbReference>
<dbReference type="SUPFAM" id="SSF55021">
    <property type="entry name" value="ACT-like"/>
    <property type="match status" value="1"/>
</dbReference>
<evidence type="ECO:0000256" key="1">
    <source>
        <dbReference type="ARBA" id="ARBA00002339"/>
    </source>
</evidence>
<comment type="function">
    <text evidence="1 8">Transcriptional regulator.</text>
</comment>
<dbReference type="GO" id="GO:0003677">
    <property type="term" value="F:DNA binding"/>
    <property type="evidence" value="ECO:0007669"/>
    <property type="project" value="UniProtKB-KW"/>
</dbReference>
<comment type="cofactor">
    <cofactor evidence="8">
        <name>Ni(2+)</name>
        <dbReference type="ChEBI" id="CHEBI:49786"/>
    </cofactor>
    <text evidence="8">Binds 1 nickel ion per subunit.</text>
</comment>
<comment type="caution">
    <text evidence="11">The sequence shown here is derived from an EMBL/GenBank/DDBJ whole genome shotgun (WGS) entry which is preliminary data.</text>
</comment>
<dbReference type="EMBL" id="LQMQ01000057">
    <property type="protein sequence ID" value="KUO39665.1"/>
    <property type="molecule type" value="Genomic_DNA"/>
</dbReference>
<feature type="domain" description="Ribbon-helix-helix protein CopG" evidence="9">
    <location>
        <begin position="7"/>
        <end position="46"/>
    </location>
</feature>
<dbReference type="NCBIfam" id="NF003381">
    <property type="entry name" value="PRK04460.1"/>
    <property type="match status" value="1"/>
</dbReference>
<feature type="binding site" evidence="8">
    <location>
        <position position="81"/>
    </location>
    <ligand>
        <name>Ni(2+)</name>
        <dbReference type="ChEBI" id="CHEBI:49786"/>
    </ligand>
</feature>